<organism evidence="8 9">
    <name type="scientific">Elysia crispata</name>
    <name type="common">lettuce slug</name>
    <dbReference type="NCBI Taxonomy" id="231223"/>
    <lineage>
        <taxon>Eukaryota</taxon>
        <taxon>Metazoa</taxon>
        <taxon>Spiralia</taxon>
        <taxon>Lophotrochozoa</taxon>
        <taxon>Mollusca</taxon>
        <taxon>Gastropoda</taxon>
        <taxon>Heterobranchia</taxon>
        <taxon>Euthyneura</taxon>
        <taxon>Panpulmonata</taxon>
        <taxon>Sacoglossa</taxon>
        <taxon>Placobranchoidea</taxon>
        <taxon>Plakobranchidae</taxon>
        <taxon>Elysia</taxon>
    </lineage>
</organism>
<evidence type="ECO:0000256" key="2">
    <source>
        <dbReference type="ARBA" id="ARBA00022763"/>
    </source>
</evidence>
<sequence>MSRHKTSTVSCHLVCLQHSHQPIPLPDGETVIIGRTPQTQIIDPRCSRKQVSLTANWTKRDVKLIQLGVNNSSVDGKDVGKDNELIVKPSSTIFVIAGAFPHRINFKTTSKRDDSASPSTPRATNKRTHTDHLNCSDSTRKKLKNSKEIAKNGKKEEECEKKHDKPVAMQDHEGNDSDEDLRQKAVKLSMLKKEASKEVSASSGSKNRPPNKGDCQAPAKSLPSSSSSLAAEKSEWTSHEQLQVFTSRGVAPHRKVAAFDMDGTIILTRSGKVFPIDQDDWKILHPNVFNKMKELHSKGFKIVFFTNQLGVSKGRTNIEELKVKVENIVKKLQVPVQVFIATHEGKYRKPCDGMWEKLVKNYNNSKEIDLKASVYVGDAAGREKDWAPKKKKDFSCSDRLFALNVGVPFFTPEEFFLNEKPTKKFAMPLFDPRKLDSEENSVPPGTFTSKKKEVALLVGFPACGKSYFSLHTLKPEGYKIVSRDELGSWQKCVQRAKHYLADSSIVVDNTNLTVEERARYIKIAKDAGVSCRCFAFTTSVEHCRHNERFRQISGGTHAKINAMVFNKMKSTYSEPSMKEGFSQVINVNFVPSFLSKADSVRYNKFLLES</sequence>
<feature type="domain" description="PNK FHA" evidence="7">
    <location>
        <begin position="11"/>
        <end position="81"/>
    </location>
</feature>
<evidence type="ECO:0000259" key="7">
    <source>
        <dbReference type="Pfam" id="PF17913"/>
    </source>
</evidence>
<evidence type="ECO:0000256" key="3">
    <source>
        <dbReference type="ARBA" id="ARBA00022801"/>
    </source>
</evidence>
<feature type="compositionally biased region" description="Low complexity" evidence="6">
    <location>
        <begin position="217"/>
        <end position="231"/>
    </location>
</feature>
<dbReference type="InterPro" id="IPR023214">
    <property type="entry name" value="HAD_sf"/>
</dbReference>
<dbReference type="Proteomes" id="UP001283361">
    <property type="component" value="Unassembled WGS sequence"/>
</dbReference>
<dbReference type="Gene3D" id="3.40.50.1000">
    <property type="entry name" value="HAD superfamily/HAD-like"/>
    <property type="match status" value="1"/>
</dbReference>
<accession>A0AAE1BBK0</accession>
<dbReference type="SUPFAM" id="SSF52540">
    <property type="entry name" value="P-loop containing nucleoside triphosphate hydrolases"/>
    <property type="match status" value="1"/>
</dbReference>
<dbReference type="SUPFAM" id="SSF56784">
    <property type="entry name" value="HAD-like"/>
    <property type="match status" value="1"/>
</dbReference>
<evidence type="ECO:0000256" key="4">
    <source>
        <dbReference type="ARBA" id="ARBA00023204"/>
    </source>
</evidence>
<evidence type="ECO:0000256" key="1">
    <source>
        <dbReference type="ARBA" id="ARBA00004123"/>
    </source>
</evidence>
<keyword evidence="4" id="KW-0234">DNA repair</keyword>
<evidence type="ECO:0000313" key="9">
    <source>
        <dbReference type="Proteomes" id="UP001283361"/>
    </source>
</evidence>
<dbReference type="Pfam" id="PF17913">
    <property type="entry name" value="FHA_2"/>
    <property type="match status" value="1"/>
</dbReference>
<dbReference type="GO" id="GO:0046403">
    <property type="term" value="F:polynucleotide 3'-phosphatase activity"/>
    <property type="evidence" value="ECO:0007669"/>
    <property type="project" value="TreeGrafter"/>
</dbReference>
<dbReference type="InterPro" id="IPR036412">
    <property type="entry name" value="HAD-like_sf"/>
</dbReference>
<dbReference type="Pfam" id="PF08645">
    <property type="entry name" value="PNK3P"/>
    <property type="match status" value="1"/>
</dbReference>
<comment type="subcellular location">
    <subcellularLocation>
        <location evidence="1">Nucleus</location>
    </subcellularLocation>
</comment>
<dbReference type="InterPro" id="IPR006549">
    <property type="entry name" value="HAD-SF_hydro_IIIA"/>
</dbReference>
<keyword evidence="2" id="KW-0227">DNA damage</keyword>
<dbReference type="FunFam" id="3.40.50.300:FF:000737">
    <property type="entry name" value="Bifunctional polynucleotide phosphatase/kinase"/>
    <property type="match status" value="1"/>
</dbReference>
<keyword evidence="9" id="KW-1185">Reference proteome</keyword>
<dbReference type="PANTHER" id="PTHR12083">
    <property type="entry name" value="BIFUNCTIONAL POLYNUCLEOTIDE PHOSPHATASE/KINASE"/>
    <property type="match status" value="1"/>
</dbReference>
<dbReference type="SUPFAM" id="SSF49879">
    <property type="entry name" value="SMAD/FHA domain"/>
    <property type="match status" value="1"/>
</dbReference>
<feature type="region of interest" description="Disordered" evidence="6">
    <location>
        <begin position="107"/>
        <end position="233"/>
    </location>
</feature>
<dbReference type="NCBIfam" id="TIGR01664">
    <property type="entry name" value="DNA-3'-Pase"/>
    <property type="match status" value="1"/>
</dbReference>
<comment type="caution">
    <text evidence="8">The sequence shown here is derived from an EMBL/GenBank/DDBJ whole genome shotgun (WGS) entry which is preliminary data.</text>
</comment>
<evidence type="ECO:0000313" key="8">
    <source>
        <dbReference type="EMBL" id="KAK3803303.1"/>
    </source>
</evidence>
<evidence type="ECO:0000256" key="6">
    <source>
        <dbReference type="SAM" id="MobiDB-lite"/>
    </source>
</evidence>
<dbReference type="AlphaFoldDB" id="A0AAE1BBK0"/>
<keyword evidence="3" id="KW-0378">Hydrolase</keyword>
<dbReference type="NCBIfam" id="TIGR01662">
    <property type="entry name" value="HAD-SF-IIIA"/>
    <property type="match status" value="1"/>
</dbReference>
<dbReference type="PANTHER" id="PTHR12083:SF9">
    <property type="entry name" value="BIFUNCTIONAL POLYNUCLEOTIDE PHOSPHATASE_KINASE"/>
    <property type="match status" value="1"/>
</dbReference>
<feature type="compositionally biased region" description="Basic and acidic residues" evidence="6">
    <location>
        <begin position="128"/>
        <end position="183"/>
    </location>
</feature>
<dbReference type="FunFam" id="3.40.50.1000:FF:000078">
    <property type="entry name" value="Bifunctional polynucleotide phosphatase/kinase"/>
    <property type="match status" value="1"/>
</dbReference>
<protein>
    <recommendedName>
        <fullName evidence="7">PNK FHA domain-containing protein</fullName>
    </recommendedName>
</protein>
<gene>
    <name evidence="8" type="ORF">RRG08_021501</name>
</gene>
<dbReference type="InterPro" id="IPR008984">
    <property type="entry name" value="SMAD_FHA_dom_sf"/>
</dbReference>
<dbReference type="Pfam" id="PF13671">
    <property type="entry name" value="AAA_33"/>
    <property type="match status" value="1"/>
</dbReference>
<dbReference type="GO" id="GO:0046404">
    <property type="term" value="F:ATP-dependent polydeoxyribonucleotide 5'-hydroxyl-kinase activity"/>
    <property type="evidence" value="ECO:0007669"/>
    <property type="project" value="TreeGrafter"/>
</dbReference>
<dbReference type="InterPro" id="IPR013954">
    <property type="entry name" value="PNK3P"/>
</dbReference>
<dbReference type="Gene3D" id="3.40.50.300">
    <property type="entry name" value="P-loop containing nucleotide triphosphate hydrolases"/>
    <property type="match status" value="1"/>
</dbReference>
<proteinExistence type="predicted"/>
<dbReference type="InterPro" id="IPR027417">
    <property type="entry name" value="P-loop_NTPase"/>
</dbReference>
<dbReference type="GO" id="GO:0005634">
    <property type="term" value="C:nucleus"/>
    <property type="evidence" value="ECO:0007669"/>
    <property type="project" value="UniProtKB-SubCell"/>
</dbReference>
<dbReference type="EMBL" id="JAWDGP010000167">
    <property type="protein sequence ID" value="KAK3803303.1"/>
    <property type="molecule type" value="Genomic_DNA"/>
</dbReference>
<dbReference type="GO" id="GO:0003690">
    <property type="term" value="F:double-stranded DNA binding"/>
    <property type="evidence" value="ECO:0007669"/>
    <property type="project" value="TreeGrafter"/>
</dbReference>
<evidence type="ECO:0000256" key="5">
    <source>
        <dbReference type="ARBA" id="ARBA00023242"/>
    </source>
</evidence>
<dbReference type="Gene3D" id="2.60.200.20">
    <property type="match status" value="1"/>
</dbReference>
<name>A0AAE1BBK0_9GAST</name>
<dbReference type="InterPro" id="IPR006551">
    <property type="entry name" value="Polynucleotide_phosphatase"/>
</dbReference>
<dbReference type="GO" id="GO:0006281">
    <property type="term" value="P:DNA repair"/>
    <property type="evidence" value="ECO:0007669"/>
    <property type="project" value="UniProtKB-KW"/>
</dbReference>
<dbReference type="InterPro" id="IPR041388">
    <property type="entry name" value="FHA_2"/>
</dbReference>
<reference evidence="8" key="1">
    <citation type="journal article" date="2023" name="G3 (Bethesda)">
        <title>A reference genome for the long-term kleptoplast-retaining sea slug Elysia crispata morphotype clarki.</title>
        <authorList>
            <person name="Eastman K.E."/>
            <person name="Pendleton A.L."/>
            <person name="Shaikh M.A."/>
            <person name="Suttiyut T."/>
            <person name="Ogas R."/>
            <person name="Tomko P."/>
            <person name="Gavelis G."/>
            <person name="Widhalm J.R."/>
            <person name="Wisecaver J.H."/>
        </authorList>
    </citation>
    <scope>NUCLEOTIDE SEQUENCE</scope>
    <source>
        <strain evidence="8">ECLA1</strain>
    </source>
</reference>
<dbReference type="CDD" id="cd01625">
    <property type="entry name" value="HAD_PNP"/>
    <property type="match status" value="1"/>
</dbReference>
<keyword evidence="5" id="KW-0539">Nucleus</keyword>